<organism evidence="1 2">
    <name type="scientific">Cryomorpha ignava</name>
    <dbReference type="NCBI Taxonomy" id="101383"/>
    <lineage>
        <taxon>Bacteria</taxon>
        <taxon>Pseudomonadati</taxon>
        <taxon>Bacteroidota</taxon>
        <taxon>Flavobacteriia</taxon>
        <taxon>Flavobacteriales</taxon>
        <taxon>Cryomorphaceae</taxon>
        <taxon>Cryomorpha</taxon>
    </lineage>
</organism>
<name>A0A7K3WSL2_9FLAO</name>
<evidence type="ECO:0000313" key="1">
    <source>
        <dbReference type="EMBL" id="NEN24446.1"/>
    </source>
</evidence>
<dbReference type="Proteomes" id="UP000486602">
    <property type="component" value="Unassembled WGS sequence"/>
</dbReference>
<protein>
    <recommendedName>
        <fullName evidence="3">TerB family tellurite resistance protein</fullName>
    </recommendedName>
</protein>
<dbReference type="AlphaFoldDB" id="A0A7K3WSL2"/>
<accession>A0A7K3WSL2</accession>
<sequence>MIEIKKAFQKLTEDELNQLLDTPVWMALLAAHVGDGKVSEDERAEAVKLAHLRTFTSQKSLREFYALVDQRFETRFDLLLKRVPKKHEDSVVFIEAQVKRGHALLLKVDPDLAIDMEDSLESFYKHVFNADKSFFQYFALPIFSARLDKHSKYDFDEGGD</sequence>
<keyword evidence="2" id="KW-1185">Reference proteome</keyword>
<proteinExistence type="predicted"/>
<reference evidence="1 2" key="1">
    <citation type="submission" date="2020-02" db="EMBL/GenBank/DDBJ databases">
        <title>Out from the shadows clarifying the taxonomy of the family Cryomorphaceae and related taxa by utilizing the GTDB taxonomic framework.</title>
        <authorList>
            <person name="Bowman J.P."/>
        </authorList>
    </citation>
    <scope>NUCLEOTIDE SEQUENCE [LARGE SCALE GENOMIC DNA]</scope>
    <source>
        <strain evidence="1 2">QSSC 1-22</strain>
    </source>
</reference>
<evidence type="ECO:0000313" key="2">
    <source>
        <dbReference type="Proteomes" id="UP000486602"/>
    </source>
</evidence>
<dbReference type="RefSeq" id="WP_163285840.1">
    <property type="nucleotide sequence ID" value="NZ_JAAGVY010000026.1"/>
</dbReference>
<gene>
    <name evidence="1" type="ORF">G3O08_13120</name>
</gene>
<evidence type="ECO:0008006" key="3">
    <source>
        <dbReference type="Google" id="ProtNLM"/>
    </source>
</evidence>
<dbReference type="EMBL" id="JAAGVY010000026">
    <property type="protein sequence ID" value="NEN24446.1"/>
    <property type="molecule type" value="Genomic_DNA"/>
</dbReference>
<comment type="caution">
    <text evidence="1">The sequence shown here is derived from an EMBL/GenBank/DDBJ whole genome shotgun (WGS) entry which is preliminary data.</text>
</comment>